<evidence type="ECO:0000256" key="2">
    <source>
        <dbReference type="ARBA" id="ARBA00010333"/>
    </source>
</evidence>
<dbReference type="InterPro" id="IPR001638">
    <property type="entry name" value="Solute-binding_3/MltF_N"/>
</dbReference>
<keyword evidence="8" id="KW-1185">Reference proteome</keyword>
<dbReference type="STRING" id="394.NGR_c32830"/>
<dbReference type="GO" id="GO:0042597">
    <property type="term" value="C:periplasmic space"/>
    <property type="evidence" value="ECO:0007669"/>
    <property type="project" value="UniProtKB-SubCell"/>
</dbReference>
<evidence type="ECO:0000313" key="7">
    <source>
        <dbReference type="EMBL" id="ACP27013.1"/>
    </source>
</evidence>
<evidence type="ECO:0000259" key="6">
    <source>
        <dbReference type="SMART" id="SM00062"/>
    </source>
</evidence>
<dbReference type="EMBL" id="CP001389">
    <property type="protein sequence ID" value="ACP27013.1"/>
    <property type="molecule type" value="Genomic_DNA"/>
</dbReference>
<keyword evidence="5" id="KW-0812">Transmembrane</keyword>
<dbReference type="Pfam" id="PF00497">
    <property type="entry name" value="SBP_bac_3"/>
    <property type="match status" value="1"/>
</dbReference>
<evidence type="ECO:0000256" key="5">
    <source>
        <dbReference type="SAM" id="Phobius"/>
    </source>
</evidence>
<dbReference type="Gene3D" id="3.40.190.10">
    <property type="entry name" value="Periplasmic binding protein-like II"/>
    <property type="match status" value="2"/>
</dbReference>
<comment type="similarity">
    <text evidence="2 4">Belongs to the bacterial solute-binding protein 3 family.</text>
</comment>
<gene>
    <name evidence="7" type="ordered locus">NGR_c32830</name>
</gene>
<dbReference type="PANTHER" id="PTHR35936">
    <property type="entry name" value="MEMBRANE-BOUND LYTIC MUREIN TRANSGLYCOSYLASE F"/>
    <property type="match status" value="1"/>
</dbReference>
<keyword evidence="5" id="KW-1133">Transmembrane helix</keyword>
<dbReference type="PATRIC" id="fig|394.7.peg.6125"/>
<dbReference type="OrthoDB" id="9807134at2"/>
<dbReference type="HOGENOM" id="CLU_019602_18_5_5"/>
<feature type="domain" description="Solute-binding protein family 3/N-terminal" evidence="6">
    <location>
        <begin position="87"/>
        <end position="306"/>
    </location>
</feature>
<accession>C3MAM0</accession>
<dbReference type="PANTHER" id="PTHR35936:SF34">
    <property type="entry name" value="ABC TRANSPORTER EXTRACELLULAR-BINDING PROTEIN YCKB-RELATED"/>
    <property type="match status" value="1"/>
</dbReference>
<reference evidence="7 8" key="1">
    <citation type="journal article" date="2009" name="Appl. Environ. Microbiol.">
        <title>Rhizobium sp. strain NGR234 possesses a remarkable number of secretion systems.</title>
        <authorList>
            <person name="Schmeisser C."/>
            <person name="Liesegang H."/>
            <person name="Krysciak D."/>
            <person name="Bakkou N."/>
            <person name="Le Quere A."/>
            <person name="Wollherr A."/>
            <person name="Heinemeyer I."/>
            <person name="Morgenstern B."/>
            <person name="Pommerening-Roeser A."/>
            <person name="Flores M."/>
            <person name="Palacios R."/>
            <person name="Brenner S."/>
            <person name="Gottschalk G."/>
            <person name="Schmitz R.A."/>
            <person name="Broughton W.J."/>
            <person name="Perret X."/>
            <person name="Strittmatter A.W."/>
            <person name="Streit W.R."/>
        </authorList>
    </citation>
    <scope>NUCLEOTIDE SEQUENCE [LARGE SCALE GENOMIC DNA]</scope>
    <source>
        <strain evidence="8">NBRC 101917 / NGR234</strain>
    </source>
</reference>
<comment type="subcellular location">
    <subcellularLocation>
        <location evidence="1">Periplasm</location>
    </subcellularLocation>
</comment>
<name>C3MAM0_SINFN</name>
<evidence type="ECO:0000313" key="8">
    <source>
        <dbReference type="Proteomes" id="UP000001054"/>
    </source>
</evidence>
<evidence type="ECO:0000256" key="3">
    <source>
        <dbReference type="ARBA" id="ARBA00022729"/>
    </source>
</evidence>
<organism evidence="7 8">
    <name type="scientific">Sinorhizobium fredii (strain NBRC 101917 / NGR234)</name>
    <dbReference type="NCBI Taxonomy" id="394"/>
    <lineage>
        <taxon>Bacteria</taxon>
        <taxon>Pseudomonadati</taxon>
        <taxon>Pseudomonadota</taxon>
        <taxon>Alphaproteobacteria</taxon>
        <taxon>Hyphomicrobiales</taxon>
        <taxon>Rhizobiaceae</taxon>
        <taxon>Sinorhizobium/Ensifer group</taxon>
        <taxon>Sinorhizobium</taxon>
    </lineage>
</organism>
<keyword evidence="5" id="KW-0472">Membrane</keyword>
<dbReference type="SUPFAM" id="SSF53850">
    <property type="entry name" value="Periplasmic binding protein-like II"/>
    <property type="match status" value="1"/>
</dbReference>
<keyword evidence="3" id="KW-0732">Signal</keyword>
<dbReference type="InterPro" id="IPR018313">
    <property type="entry name" value="SBP_3_CS"/>
</dbReference>
<dbReference type="KEGG" id="rhi:NGR_c32830"/>
<evidence type="ECO:0000256" key="1">
    <source>
        <dbReference type="ARBA" id="ARBA00004418"/>
    </source>
</evidence>
<dbReference type="eggNOG" id="COG0834">
    <property type="taxonomic scope" value="Bacteria"/>
</dbReference>
<proteinExistence type="inferred from homology"/>
<dbReference type="Proteomes" id="UP000001054">
    <property type="component" value="Chromosome"/>
</dbReference>
<dbReference type="AlphaFoldDB" id="C3MAM0"/>
<evidence type="ECO:0000256" key="4">
    <source>
        <dbReference type="RuleBase" id="RU003744"/>
    </source>
</evidence>
<feature type="transmembrane region" description="Helical" evidence="5">
    <location>
        <begin position="22"/>
        <end position="43"/>
    </location>
</feature>
<dbReference type="PROSITE" id="PS01039">
    <property type="entry name" value="SBP_BACTERIAL_3"/>
    <property type="match status" value="1"/>
</dbReference>
<protein>
    <submittedName>
        <fullName evidence="7">Extracellular solute-binding protein, family 3</fullName>
    </submittedName>
</protein>
<sequence>MAAVPMERGLIEKIFYRNSRELVFYALRWFGICASLAAIRMTGRRTERWKKDMKLLPTLFAAALVQLAAFAPAEAGSNLDEVKSAGVLKIGTEGTYAPFTYHDANGALVGFDVEIGEAVAKRLGVKAEFLEGKWDGLIAGLDANRYDTVINQVGITEERKKKYDFSEPYIASKAVLIVKGDNEEIKDFADLKGKKSAQSLTSNFGKLAEASGAELVGTDGFDQSIQLVLTGRADATINDSLSFLDFKKQKPNANVRIAAEKPDADYSGIILRKDEPELLAAINKALAEIKADGTYEKISQKYFGADVSK</sequence>
<dbReference type="SMART" id="SM00062">
    <property type="entry name" value="PBPb"/>
    <property type="match status" value="1"/>
</dbReference>
<dbReference type="CDD" id="cd13711">
    <property type="entry name" value="PBP2_Ngo0372_TcyA"/>
    <property type="match status" value="1"/>
</dbReference>